<reference evidence="2" key="1">
    <citation type="submission" date="2016-06" db="EMBL/GenBank/DDBJ databases">
        <title>Parallel loss of symbiosis genes in relatives of nitrogen-fixing non-legume Parasponia.</title>
        <authorList>
            <person name="Van Velzen R."/>
            <person name="Holmer R."/>
            <person name="Bu F."/>
            <person name="Rutten L."/>
            <person name="Van Zeijl A."/>
            <person name="Liu W."/>
            <person name="Santuari L."/>
            <person name="Cao Q."/>
            <person name="Sharma T."/>
            <person name="Shen D."/>
            <person name="Roswanjaya Y."/>
            <person name="Wardhani T."/>
            <person name="Kalhor M.S."/>
            <person name="Jansen J."/>
            <person name="Van den Hoogen J."/>
            <person name="Gungor B."/>
            <person name="Hartog M."/>
            <person name="Hontelez J."/>
            <person name="Verver J."/>
            <person name="Yang W.-C."/>
            <person name="Schijlen E."/>
            <person name="Repin R."/>
            <person name="Schilthuizen M."/>
            <person name="Schranz E."/>
            <person name="Heidstra R."/>
            <person name="Miyata K."/>
            <person name="Fedorova E."/>
            <person name="Kohlen W."/>
            <person name="Bisseling T."/>
            <person name="Smit S."/>
            <person name="Geurts R."/>
        </authorList>
    </citation>
    <scope>NUCLEOTIDE SEQUENCE [LARGE SCALE GENOMIC DNA]</scope>
    <source>
        <strain evidence="2">cv. RG33-2</strain>
    </source>
</reference>
<keyword evidence="2" id="KW-1185">Reference proteome</keyword>
<evidence type="ECO:0000313" key="2">
    <source>
        <dbReference type="Proteomes" id="UP000237000"/>
    </source>
</evidence>
<sequence length="65" mass="7425">MRTGEAANRPSDWPLDILLKESVFLFYAIPWLLGDDIRVAEYHGGIVSFVERYWLAGWRVSVAGN</sequence>
<accession>A0A2P5EA20</accession>
<organism evidence="1 2">
    <name type="scientific">Trema orientale</name>
    <name type="common">Charcoal tree</name>
    <name type="synonym">Celtis orientalis</name>
    <dbReference type="NCBI Taxonomy" id="63057"/>
    <lineage>
        <taxon>Eukaryota</taxon>
        <taxon>Viridiplantae</taxon>
        <taxon>Streptophyta</taxon>
        <taxon>Embryophyta</taxon>
        <taxon>Tracheophyta</taxon>
        <taxon>Spermatophyta</taxon>
        <taxon>Magnoliopsida</taxon>
        <taxon>eudicotyledons</taxon>
        <taxon>Gunneridae</taxon>
        <taxon>Pentapetalae</taxon>
        <taxon>rosids</taxon>
        <taxon>fabids</taxon>
        <taxon>Rosales</taxon>
        <taxon>Cannabaceae</taxon>
        <taxon>Trema</taxon>
    </lineage>
</organism>
<dbReference type="OrthoDB" id="10397940at2759"/>
<proteinExistence type="predicted"/>
<name>A0A2P5EA20_TREOI</name>
<gene>
    <name evidence="1" type="ORF">TorRG33x02_218250</name>
</gene>
<dbReference type="AlphaFoldDB" id="A0A2P5EA20"/>
<comment type="caution">
    <text evidence="1">The sequence shown here is derived from an EMBL/GenBank/DDBJ whole genome shotgun (WGS) entry which is preliminary data.</text>
</comment>
<dbReference type="EMBL" id="JXTC01000196">
    <property type="protein sequence ID" value="PON82330.1"/>
    <property type="molecule type" value="Genomic_DNA"/>
</dbReference>
<dbReference type="InParanoid" id="A0A2P5EA20"/>
<protein>
    <submittedName>
        <fullName evidence="1">Uncharacterized protein</fullName>
    </submittedName>
</protein>
<evidence type="ECO:0000313" key="1">
    <source>
        <dbReference type="EMBL" id="PON82330.1"/>
    </source>
</evidence>
<dbReference type="Proteomes" id="UP000237000">
    <property type="component" value="Unassembled WGS sequence"/>
</dbReference>